<comment type="similarity">
    <text evidence="1">Belongs to the caleosin family.</text>
</comment>
<protein>
    <submittedName>
        <fullName evidence="2">Uncharacterized protein</fullName>
    </submittedName>
</protein>
<gene>
    <name evidence="2" type="ORF">B0H67DRAFT_640816</name>
</gene>
<organism evidence="2 3">
    <name type="scientific">Lasiosphaeris hirsuta</name>
    <dbReference type="NCBI Taxonomy" id="260670"/>
    <lineage>
        <taxon>Eukaryota</taxon>
        <taxon>Fungi</taxon>
        <taxon>Dikarya</taxon>
        <taxon>Ascomycota</taxon>
        <taxon>Pezizomycotina</taxon>
        <taxon>Sordariomycetes</taxon>
        <taxon>Sordariomycetidae</taxon>
        <taxon>Sordariales</taxon>
        <taxon>Lasiosphaeriaceae</taxon>
        <taxon>Lasiosphaeris</taxon>
    </lineage>
</organism>
<dbReference type="Proteomes" id="UP001172102">
    <property type="component" value="Unassembled WGS sequence"/>
</dbReference>
<keyword evidence="3" id="KW-1185">Reference proteome</keyword>
<sequence>MAVSNEHATGGSKGQLSFARNKEYTVLQQHVLFWDRDMDGAIYPLDTYRG</sequence>
<dbReference type="Pfam" id="PF05042">
    <property type="entry name" value="Caleosin"/>
    <property type="match status" value="1"/>
</dbReference>
<evidence type="ECO:0000313" key="2">
    <source>
        <dbReference type="EMBL" id="KAK0724243.1"/>
    </source>
</evidence>
<evidence type="ECO:0000256" key="1">
    <source>
        <dbReference type="ARBA" id="ARBA00006765"/>
    </source>
</evidence>
<comment type="caution">
    <text evidence="2">The sequence shown here is derived from an EMBL/GenBank/DDBJ whole genome shotgun (WGS) entry which is preliminary data.</text>
</comment>
<reference evidence="2" key="1">
    <citation type="submission" date="2023-06" db="EMBL/GenBank/DDBJ databases">
        <title>Genome-scale phylogeny and comparative genomics of the fungal order Sordariales.</title>
        <authorList>
            <consortium name="Lawrence Berkeley National Laboratory"/>
            <person name="Hensen N."/>
            <person name="Bonometti L."/>
            <person name="Westerberg I."/>
            <person name="Brannstrom I.O."/>
            <person name="Guillou S."/>
            <person name="Cros-Aarteil S."/>
            <person name="Calhoun S."/>
            <person name="Haridas S."/>
            <person name="Kuo A."/>
            <person name="Mondo S."/>
            <person name="Pangilinan J."/>
            <person name="Riley R."/>
            <person name="Labutti K."/>
            <person name="Andreopoulos B."/>
            <person name="Lipzen A."/>
            <person name="Chen C."/>
            <person name="Yanf M."/>
            <person name="Daum C."/>
            <person name="Ng V."/>
            <person name="Clum A."/>
            <person name="Steindorff A."/>
            <person name="Ohm R."/>
            <person name="Martin F."/>
            <person name="Silar P."/>
            <person name="Natvig D."/>
            <person name="Lalanne C."/>
            <person name="Gautier V."/>
            <person name="Ament-Velasquez S.L."/>
            <person name="Kruys A."/>
            <person name="Hutchinson M.I."/>
            <person name="Powell A.J."/>
            <person name="Barry K."/>
            <person name="Miller A.N."/>
            <person name="Grigoriev I.V."/>
            <person name="Debuchy R."/>
            <person name="Gladieux P."/>
            <person name="Thoren M.H."/>
            <person name="Johannesson H."/>
        </authorList>
    </citation>
    <scope>NUCLEOTIDE SEQUENCE</scope>
    <source>
        <strain evidence="2">SMH4607-1</strain>
    </source>
</reference>
<accession>A0AA40AYE0</accession>
<dbReference type="PANTHER" id="PTHR31495">
    <property type="entry name" value="PEROXYGENASE 3-RELATED"/>
    <property type="match status" value="1"/>
</dbReference>
<dbReference type="PANTHER" id="PTHR31495:SF0">
    <property type="entry name" value="BINDING PROTEIN CALEOSIN, PUTATIVE (AFU_ORTHOLOGUE AFUA_5G13750)-RELATED"/>
    <property type="match status" value="1"/>
</dbReference>
<dbReference type="GO" id="GO:0005509">
    <property type="term" value="F:calcium ion binding"/>
    <property type="evidence" value="ECO:0007669"/>
    <property type="project" value="TreeGrafter"/>
</dbReference>
<dbReference type="GO" id="GO:0004497">
    <property type="term" value="F:monooxygenase activity"/>
    <property type="evidence" value="ECO:0007669"/>
    <property type="project" value="TreeGrafter"/>
</dbReference>
<name>A0AA40AYE0_9PEZI</name>
<dbReference type="AlphaFoldDB" id="A0AA40AYE0"/>
<evidence type="ECO:0000313" key="3">
    <source>
        <dbReference type="Proteomes" id="UP001172102"/>
    </source>
</evidence>
<proteinExistence type="inferred from homology"/>
<dbReference type="InterPro" id="IPR007736">
    <property type="entry name" value="Caleosin-related"/>
</dbReference>
<dbReference type="EMBL" id="JAUKUA010000002">
    <property type="protein sequence ID" value="KAK0724243.1"/>
    <property type="molecule type" value="Genomic_DNA"/>
</dbReference>